<protein>
    <submittedName>
        <fullName evidence="1">Uncharacterized protein</fullName>
    </submittedName>
</protein>
<name>A0A2W5EGE8_9SPHI</name>
<dbReference type="EMBL" id="QFOI01000539">
    <property type="protein sequence ID" value="PZP41154.1"/>
    <property type="molecule type" value="Genomic_DNA"/>
</dbReference>
<evidence type="ECO:0000313" key="2">
    <source>
        <dbReference type="Proteomes" id="UP000249645"/>
    </source>
</evidence>
<sequence>MNIAAGQNVEQKDIQTIFTIEDYSELERLGVAKKDIDNLKEIVVQSGKDKATLKDKSMKWLGSVLASVAGRGLYENIPVITEFIHRLL</sequence>
<comment type="caution">
    <text evidence="1">The sequence shown here is derived from an EMBL/GenBank/DDBJ whole genome shotgun (WGS) entry which is preliminary data.</text>
</comment>
<dbReference type="AlphaFoldDB" id="A0A2W5EGE8"/>
<organism evidence="1 2">
    <name type="scientific">Pseudopedobacter saltans</name>
    <dbReference type="NCBI Taxonomy" id="151895"/>
    <lineage>
        <taxon>Bacteria</taxon>
        <taxon>Pseudomonadati</taxon>
        <taxon>Bacteroidota</taxon>
        <taxon>Sphingobacteriia</taxon>
        <taxon>Sphingobacteriales</taxon>
        <taxon>Sphingobacteriaceae</taxon>
        <taxon>Pseudopedobacter</taxon>
    </lineage>
</organism>
<evidence type="ECO:0000313" key="1">
    <source>
        <dbReference type="EMBL" id="PZP41154.1"/>
    </source>
</evidence>
<gene>
    <name evidence="1" type="ORF">DI598_18550</name>
</gene>
<reference evidence="1 2" key="1">
    <citation type="submission" date="2017-11" db="EMBL/GenBank/DDBJ databases">
        <title>Infants hospitalized years apart are colonized by the same room-sourced microbial strains.</title>
        <authorList>
            <person name="Brooks B."/>
            <person name="Olm M.R."/>
            <person name="Firek B.A."/>
            <person name="Baker R."/>
            <person name="Thomas B.C."/>
            <person name="Morowitz M.J."/>
            <person name="Banfield J.F."/>
        </authorList>
    </citation>
    <scope>NUCLEOTIDE SEQUENCE [LARGE SCALE GENOMIC DNA]</scope>
    <source>
        <strain evidence="1">S2_009_000_R2_76</strain>
    </source>
</reference>
<dbReference type="Proteomes" id="UP000249645">
    <property type="component" value="Unassembled WGS sequence"/>
</dbReference>
<accession>A0A2W5EGE8</accession>
<proteinExistence type="predicted"/>